<keyword evidence="9" id="KW-0812">Transmembrane</keyword>
<name>A0ABY5D7B7_9ACTN</name>
<evidence type="ECO:0000256" key="7">
    <source>
        <dbReference type="ARBA" id="ARBA00022840"/>
    </source>
</evidence>
<dbReference type="PANTHER" id="PTHR24421:SF10">
    <property type="entry name" value="NITRATE_NITRITE SENSOR PROTEIN NARQ"/>
    <property type="match status" value="1"/>
</dbReference>
<dbReference type="InterPro" id="IPR025828">
    <property type="entry name" value="Put_sensor_dom"/>
</dbReference>
<keyword evidence="8" id="KW-0902">Two-component regulatory system</keyword>
<keyword evidence="9" id="KW-1133">Transmembrane helix</keyword>
<dbReference type="InterPro" id="IPR011712">
    <property type="entry name" value="Sig_transdc_His_kin_sub3_dim/P"/>
</dbReference>
<dbReference type="RefSeq" id="WP_254418433.1">
    <property type="nucleotide sequence ID" value="NZ_BAAAJB010000025.1"/>
</dbReference>
<keyword evidence="3" id="KW-0597">Phosphoprotein</keyword>
<feature type="domain" description="Putative sensor" evidence="11">
    <location>
        <begin position="48"/>
        <end position="202"/>
    </location>
</feature>
<keyword evidence="9" id="KW-0472">Membrane</keyword>
<keyword evidence="4" id="KW-0808">Transferase</keyword>
<reference evidence="12" key="1">
    <citation type="submission" date="2022-06" db="EMBL/GenBank/DDBJ databases">
        <authorList>
            <person name="Ping M."/>
        </authorList>
    </citation>
    <scope>NUCLEOTIDE SEQUENCE</scope>
    <source>
        <strain evidence="12">JCM11759T</strain>
    </source>
</reference>
<feature type="domain" description="Signal transduction histidine kinase subgroup 3 dimerisation and phosphoacceptor" evidence="10">
    <location>
        <begin position="231"/>
        <end position="296"/>
    </location>
</feature>
<evidence type="ECO:0000256" key="2">
    <source>
        <dbReference type="ARBA" id="ARBA00012438"/>
    </source>
</evidence>
<feature type="transmembrane region" description="Helical" evidence="9">
    <location>
        <begin position="47"/>
        <end position="75"/>
    </location>
</feature>
<feature type="transmembrane region" description="Helical" evidence="9">
    <location>
        <begin position="161"/>
        <end position="182"/>
    </location>
</feature>
<comment type="catalytic activity">
    <reaction evidence="1">
        <text>ATP + protein L-histidine = ADP + protein N-phospho-L-histidine.</text>
        <dbReference type="EC" id="2.7.13.3"/>
    </reaction>
</comment>
<keyword evidence="6" id="KW-0418">Kinase</keyword>
<dbReference type="PANTHER" id="PTHR24421">
    <property type="entry name" value="NITRATE/NITRITE SENSOR PROTEIN NARX-RELATED"/>
    <property type="match status" value="1"/>
</dbReference>
<evidence type="ECO:0000256" key="9">
    <source>
        <dbReference type="SAM" id="Phobius"/>
    </source>
</evidence>
<evidence type="ECO:0000256" key="4">
    <source>
        <dbReference type="ARBA" id="ARBA00022679"/>
    </source>
</evidence>
<dbReference type="Gene3D" id="1.20.5.1930">
    <property type="match status" value="1"/>
</dbReference>
<dbReference type="Pfam" id="PF13796">
    <property type="entry name" value="Sensor"/>
    <property type="match status" value="1"/>
</dbReference>
<keyword evidence="7" id="KW-0067">ATP-binding</keyword>
<dbReference type="Pfam" id="PF07730">
    <property type="entry name" value="HisKA_3"/>
    <property type="match status" value="1"/>
</dbReference>
<accession>A0ABY5D7B7</accession>
<dbReference type="Proteomes" id="UP001055940">
    <property type="component" value="Chromosome"/>
</dbReference>
<evidence type="ECO:0000256" key="1">
    <source>
        <dbReference type="ARBA" id="ARBA00000085"/>
    </source>
</evidence>
<dbReference type="CDD" id="cd16917">
    <property type="entry name" value="HATPase_UhpB-NarQ-NarX-like"/>
    <property type="match status" value="1"/>
</dbReference>
<evidence type="ECO:0000313" key="13">
    <source>
        <dbReference type="Proteomes" id="UP001055940"/>
    </source>
</evidence>
<gene>
    <name evidence="12" type="ORF">NE857_28580</name>
</gene>
<feature type="transmembrane region" description="Helical" evidence="9">
    <location>
        <begin position="7"/>
        <end position="35"/>
    </location>
</feature>
<dbReference type="InterPro" id="IPR050482">
    <property type="entry name" value="Sensor_HK_TwoCompSys"/>
</dbReference>
<proteinExistence type="predicted"/>
<dbReference type="EMBL" id="CP099837">
    <property type="protein sequence ID" value="USY19179.1"/>
    <property type="molecule type" value="Genomic_DNA"/>
</dbReference>
<evidence type="ECO:0000313" key="12">
    <source>
        <dbReference type="EMBL" id="USY19179.1"/>
    </source>
</evidence>
<dbReference type="InterPro" id="IPR036890">
    <property type="entry name" value="HATPase_C_sf"/>
</dbReference>
<keyword evidence="13" id="KW-1185">Reference proteome</keyword>
<keyword evidence="5" id="KW-0547">Nucleotide-binding</keyword>
<dbReference type="SUPFAM" id="SSF55874">
    <property type="entry name" value="ATPase domain of HSP90 chaperone/DNA topoisomerase II/histidine kinase"/>
    <property type="match status" value="1"/>
</dbReference>
<dbReference type="Gene3D" id="3.30.565.10">
    <property type="entry name" value="Histidine kinase-like ATPase, C-terminal domain"/>
    <property type="match status" value="1"/>
</dbReference>
<evidence type="ECO:0000256" key="3">
    <source>
        <dbReference type="ARBA" id="ARBA00022553"/>
    </source>
</evidence>
<protein>
    <recommendedName>
        <fullName evidence="2">histidine kinase</fullName>
        <ecNumber evidence="2">2.7.13.3</ecNumber>
    </recommendedName>
</protein>
<feature type="transmembrane region" description="Helical" evidence="9">
    <location>
        <begin position="115"/>
        <end position="141"/>
    </location>
</feature>
<evidence type="ECO:0000256" key="6">
    <source>
        <dbReference type="ARBA" id="ARBA00022777"/>
    </source>
</evidence>
<evidence type="ECO:0000259" key="10">
    <source>
        <dbReference type="Pfam" id="PF07730"/>
    </source>
</evidence>
<evidence type="ECO:0000256" key="5">
    <source>
        <dbReference type="ARBA" id="ARBA00022741"/>
    </source>
</evidence>
<dbReference type="EC" id="2.7.13.3" evidence="2"/>
<evidence type="ECO:0000256" key="8">
    <source>
        <dbReference type="ARBA" id="ARBA00023012"/>
    </source>
</evidence>
<sequence>MRSLGAVLGAVLVGGVSHLLIGPMLIPVIILVEILVEARQDVNEAELWIVVLLPFLSLGMLLLLGPLVALPVAAVERWRLRLVHPPVRSGHRTPRGGVRRWLRTRYSEAATWREFAYLLLLCLVIAPLSALVLIGFAGYGLVLLGAPLLVAAGEQLVFNQFRVSGVGAAFALVPVGAALLVVSPYAAAVTAHLNAVLGRILLGGEPSEALRSELVEVKRSRARLVDSFEAERRRIERDLHDDTQQRLVTLAMKLGLARMDSPAGSPVERSLADAQEQVKEIISSMREIIQGIHPPLLTDEGLVAALPELAERCAFPVDLTVDLTERSPAHVEGVVYFAAAEALGNVAKHSEAHRTAVTVERAGEDVVLEVTDDGRGGADPERGTGLTGLADRVAVLGGRTLLSSPVGGPTRIRVEVPCTGAPRSASS</sequence>
<evidence type="ECO:0000259" key="11">
    <source>
        <dbReference type="Pfam" id="PF13796"/>
    </source>
</evidence>
<organism evidence="12 13">
    <name type="scientific">Nocardiopsis exhalans</name>
    <dbReference type="NCBI Taxonomy" id="163604"/>
    <lineage>
        <taxon>Bacteria</taxon>
        <taxon>Bacillati</taxon>
        <taxon>Actinomycetota</taxon>
        <taxon>Actinomycetes</taxon>
        <taxon>Streptosporangiales</taxon>
        <taxon>Nocardiopsidaceae</taxon>
        <taxon>Nocardiopsis</taxon>
    </lineage>
</organism>